<evidence type="ECO:0000313" key="1">
    <source>
        <dbReference type="EMBL" id="PWJ74731.1"/>
    </source>
</evidence>
<name>A0AB73T2T4_9FIRM</name>
<proteinExistence type="predicted"/>
<accession>A0AB73T2T4</accession>
<dbReference type="InterPro" id="IPR038071">
    <property type="entry name" value="UROD/MetE-like_sf"/>
</dbReference>
<organism evidence="1 2">
    <name type="scientific">Murimonas intestini</name>
    <dbReference type="NCBI Taxonomy" id="1337051"/>
    <lineage>
        <taxon>Bacteria</taxon>
        <taxon>Bacillati</taxon>
        <taxon>Bacillota</taxon>
        <taxon>Clostridia</taxon>
        <taxon>Lachnospirales</taxon>
        <taxon>Lachnospiraceae</taxon>
        <taxon>Murimonas</taxon>
    </lineage>
</organism>
<comment type="caution">
    <text evidence="1">The sequence shown here is derived from an EMBL/GenBank/DDBJ whole genome shotgun (WGS) entry which is preliminary data.</text>
</comment>
<dbReference type="Proteomes" id="UP000245412">
    <property type="component" value="Unassembled WGS sequence"/>
</dbReference>
<evidence type="ECO:0000313" key="2">
    <source>
        <dbReference type="Proteomes" id="UP000245412"/>
    </source>
</evidence>
<reference evidence="1 2" key="1">
    <citation type="submission" date="2018-05" db="EMBL/GenBank/DDBJ databases">
        <authorList>
            <person name="Goeker M."/>
            <person name="Huntemann M."/>
            <person name="Clum A."/>
            <person name="Pillay M."/>
            <person name="Palaniappan K."/>
            <person name="Varghese N."/>
            <person name="Mikhailova N."/>
            <person name="Stamatis D."/>
            <person name="Reddy T."/>
            <person name="Daum C."/>
            <person name="Shapiro N."/>
            <person name="Ivanova N."/>
            <person name="Kyrpides N."/>
            <person name="Woyke T."/>
        </authorList>
    </citation>
    <scope>NUCLEOTIDE SEQUENCE [LARGE SCALE GENOMIC DNA]</scope>
    <source>
        <strain evidence="1 2">DSM 26524</strain>
    </source>
</reference>
<dbReference type="AlphaFoldDB" id="A0AB73T2T4"/>
<sequence>MRQEEIQLLRELAKEKLQISMDEKNLENRELWICTNDLHMKKPPVYIDEICWNEMNVDQELTLQTEDEFCRKLELELRKEIYLWKHMPGNMVVNPYIDCPVTVRGGEFDDAFGISESVTTVQADKTSAIKSRHFNIQIRGEKDIEKIMDPVVTVDEKDTSDKLEKMQTIFGDILDVRLCGERGKWFTPWDYLIRLTGVEPVLYDLIERPEYIKALVRRFTDASLKLMEQYNELGLWASNNNNTRVGSGGYGYTDMLAAPEGLDRNASAKQLWGCGNAQIFSTVSEEMHWEFSLEEEIRWMSHFGLNYYGCCEPLHYKMNILKKIPNLRKISASPWCRIRQMAEMAGKDYVMSCKPSPAIFSGGSFHEETARRDVRKILEESQGCSIEIVLKDLSTVDYKPQNLWRWNEIAREEIDRMYG</sequence>
<gene>
    <name evidence="1" type="ORF">C7383_108161</name>
</gene>
<dbReference type="RefSeq" id="WP_109627442.1">
    <property type="nucleotide sequence ID" value="NZ_JANKBI010000006.1"/>
</dbReference>
<keyword evidence="2" id="KW-1185">Reference proteome</keyword>
<protein>
    <recommendedName>
        <fullName evidence="3">Uroporphyrinogen decarboxylase (URO-D) domain-containing protein</fullName>
    </recommendedName>
</protein>
<evidence type="ECO:0008006" key="3">
    <source>
        <dbReference type="Google" id="ProtNLM"/>
    </source>
</evidence>
<dbReference type="Gene3D" id="3.20.20.210">
    <property type="match status" value="1"/>
</dbReference>
<dbReference type="EMBL" id="QGGY01000008">
    <property type="protein sequence ID" value="PWJ74731.1"/>
    <property type="molecule type" value="Genomic_DNA"/>
</dbReference>